<dbReference type="Proteomes" id="UP001596103">
    <property type="component" value="Unassembled WGS sequence"/>
</dbReference>
<comment type="caution">
    <text evidence="1">The sequence shown here is derived from an EMBL/GenBank/DDBJ whole genome shotgun (WGS) entry which is preliminary data.</text>
</comment>
<evidence type="ECO:0000313" key="2">
    <source>
        <dbReference type="Proteomes" id="UP001596103"/>
    </source>
</evidence>
<dbReference type="EMBL" id="JBHSMP010000006">
    <property type="protein sequence ID" value="MFC5427635.1"/>
    <property type="molecule type" value="Genomic_DNA"/>
</dbReference>
<protein>
    <submittedName>
        <fullName evidence="1">Uncharacterized protein</fullName>
    </submittedName>
</protein>
<gene>
    <name evidence="1" type="ORF">ACFPTO_02235</name>
</gene>
<dbReference type="RefSeq" id="WP_377709171.1">
    <property type="nucleotide sequence ID" value="NZ_JBHSMP010000006.1"/>
</dbReference>
<evidence type="ECO:0000313" key="1">
    <source>
        <dbReference type="EMBL" id="MFC5427635.1"/>
    </source>
</evidence>
<organism evidence="1 2">
    <name type="scientific">Paraburkholderia denitrificans</name>
    <dbReference type="NCBI Taxonomy" id="694025"/>
    <lineage>
        <taxon>Bacteria</taxon>
        <taxon>Pseudomonadati</taxon>
        <taxon>Pseudomonadota</taxon>
        <taxon>Betaproteobacteria</taxon>
        <taxon>Burkholderiales</taxon>
        <taxon>Burkholderiaceae</taxon>
        <taxon>Paraburkholderia</taxon>
    </lineage>
</organism>
<proteinExistence type="predicted"/>
<keyword evidence="2" id="KW-1185">Reference proteome</keyword>
<sequence>MNATSVRKQESIVAHILLRTDSTLQNAMVGLDLLSILFARIELLALDSDVAELASVGSRTLGDALIECREHAGAGDIIGLVDCLARTASAHRIAKDLLSIIKEISDVEIGELAQLGMTLASSILDDMGA</sequence>
<accession>A0ABW0J3L5</accession>
<name>A0ABW0J3L5_9BURK</name>
<reference evidence="2" key="1">
    <citation type="journal article" date="2019" name="Int. J. Syst. Evol. Microbiol.">
        <title>The Global Catalogue of Microorganisms (GCM) 10K type strain sequencing project: providing services to taxonomists for standard genome sequencing and annotation.</title>
        <authorList>
            <consortium name="The Broad Institute Genomics Platform"/>
            <consortium name="The Broad Institute Genome Sequencing Center for Infectious Disease"/>
            <person name="Wu L."/>
            <person name="Ma J."/>
        </authorList>
    </citation>
    <scope>NUCLEOTIDE SEQUENCE [LARGE SCALE GENOMIC DNA]</scope>
    <source>
        <strain evidence="2">CCUG 56042</strain>
    </source>
</reference>